<feature type="repeat" description="WD" evidence="11">
    <location>
        <begin position="101"/>
        <end position="134"/>
    </location>
</feature>
<dbReference type="InterPro" id="IPR044536">
    <property type="entry name" value="PEX7"/>
</dbReference>
<dbReference type="InterPro" id="IPR001680">
    <property type="entry name" value="WD40_rpt"/>
</dbReference>
<dbReference type="SUPFAM" id="SSF50978">
    <property type="entry name" value="WD40 repeat-like"/>
    <property type="match status" value="1"/>
</dbReference>
<evidence type="ECO:0000256" key="11">
    <source>
        <dbReference type="PROSITE-ProRule" id="PRU00221"/>
    </source>
</evidence>
<dbReference type="Pfam" id="PF00400">
    <property type="entry name" value="WD40"/>
    <property type="match status" value="3"/>
</dbReference>
<evidence type="ECO:0000256" key="2">
    <source>
        <dbReference type="ARBA" id="ARBA00004514"/>
    </source>
</evidence>
<dbReference type="PROSITE" id="PS50294">
    <property type="entry name" value="WD_REPEATS_REGION"/>
    <property type="match status" value="1"/>
</dbReference>
<keyword evidence="7" id="KW-0653">Protein transport</keyword>
<dbReference type="AlphaFoldDB" id="A0AAN8A9D4"/>
<dbReference type="PANTHER" id="PTHR46027">
    <property type="entry name" value="PEROXISOMAL TARGETING SIGNAL 2 RECEPTOR"/>
    <property type="match status" value="1"/>
</dbReference>
<evidence type="ECO:0000256" key="9">
    <source>
        <dbReference type="ARBA" id="ARBA00024017"/>
    </source>
</evidence>
<evidence type="ECO:0000313" key="12">
    <source>
        <dbReference type="EMBL" id="KAK5781080.1"/>
    </source>
</evidence>
<dbReference type="EMBL" id="JAWIZZ010000038">
    <property type="protein sequence ID" value="KAK5781080.1"/>
    <property type="molecule type" value="Genomic_DNA"/>
</dbReference>
<evidence type="ECO:0000256" key="6">
    <source>
        <dbReference type="ARBA" id="ARBA00022737"/>
    </source>
</evidence>
<evidence type="ECO:0000256" key="5">
    <source>
        <dbReference type="ARBA" id="ARBA00022574"/>
    </source>
</evidence>
<dbReference type="GO" id="GO:0016558">
    <property type="term" value="P:protein import into peroxisome matrix"/>
    <property type="evidence" value="ECO:0007669"/>
    <property type="project" value="InterPro"/>
</dbReference>
<dbReference type="GO" id="GO:0005829">
    <property type="term" value="C:cytosol"/>
    <property type="evidence" value="ECO:0007669"/>
    <property type="project" value="UniProtKB-SubCell"/>
</dbReference>
<dbReference type="GO" id="GO:0005053">
    <property type="term" value="F:peroxisome matrix targeting signal-2 binding"/>
    <property type="evidence" value="ECO:0007669"/>
    <property type="project" value="InterPro"/>
</dbReference>
<accession>A0AAN8A9D4</accession>
<keyword evidence="5 11" id="KW-0853">WD repeat</keyword>
<comment type="similarity">
    <text evidence="9">Belongs to the WD repeat peroxin-7 family.</text>
</comment>
<keyword evidence="8" id="KW-0576">Peroxisome</keyword>
<feature type="repeat" description="WD" evidence="11">
    <location>
        <begin position="224"/>
        <end position="246"/>
    </location>
</feature>
<keyword evidence="3" id="KW-0813">Transport</keyword>
<dbReference type="InterPro" id="IPR036322">
    <property type="entry name" value="WD40_repeat_dom_sf"/>
</dbReference>
<protein>
    <recommendedName>
        <fullName evidence="10">Peroxin-7</fullName>
    </recommendedName>
</protein>
<evidence type="ECO:0000256" key="3">
    <source>
        <dbReference type="ARBA" id="ARBA00022448"/>
    </source>
</evidence>
<feature type="repeat" description="WD" evidence="11">
    <location>
        <begin position="263"/>
        <end position="296"/>
    </location>
</feature>
<dbReference type="PROSITE" id="PS00678">
    <property type="entry name" value="WD_REPEATS_1"/>
    <property type="match status" value="1"/>
</dbReference>
<proteinExistence type="inferred from homology"/>
<sequence>MFLQYYTKGFSGYNLQYSPYYDDKIALVTGSNFGLVGNGKLFILSIEPNGQILETNSFLTKDCPFDVAWNESNSNQVLVAQGDGTLRLFDTNLKQYPIAIFKGHQREVLSCDWSLVNKDRFVSSSWDGTVKLWSPARTENSLFTLSQEDKSKNMVNSDKNCIYQAKFSPHDDNIVIASSGSSIVSLYDLRINTVNNNNIICQFISNSGLETLCCDFNKYRPHIIATGGVDNRIKIWDLRMLRSDQTKFKGLNNNVTSCVNEIINGHALAVRQIKWSPHSSHHFMTTSYDMTACIWNDLSFNGKTYTGRNNMTHDTLNHGCVKRMTRHTEFVFGADWSLWGDPGIVATTAWDGYTYIWNALR</sequence>
<comment type="caution">
    <text evidence="12">The sequence shown here is derived from an EMBL/GenBank/DDBJ whole genome shotgun (WGS) entry which is preliminary data.</text>
</comment>
<evidence type="ECO:0000256" key="8">
    <source>
        <dbReference type="ARBA" id="ARBA00023140"/>
    </source>
</evidence>
<dbReference type="InterPro" id="IPR020472">
    <property type="entry name" value="WD40_PAC1"/>
</dbReference>
<comment type="subcellular location">
    <subcellularLocation>
        <location evidence="2">Cytoplasm</location>
        <location evidence="2">Cytosol</location>
    </subcellularLocation>
    <subcellularLocation>
        <location evidence="1">Peroxisome matrix</location>
    </subcellularLocation>
</comment>
<dbReference type="PROSITE" id="PS50082">
    <property type="entry name" value="WD_REPEATS_2"/>
    <property type="match status" value="3"/>
</dbReference>
<dbReference type="InterPro" id="IPR015943">
    <property type="entry name" value="WD40/YVTN_repeat-like_dom_sf"/>
</dbReference>
<evidence type="ECO:0000256" key="4">
    <source>
        <dbReference type="ARBA" id="ARBA00022490"/>
    </source>
</evidence>
<dbReference type="Proteomes" id="UP001306508">
    <property type="component" value="Unassembled WGS sequence"/>
</dbReference>
<keyword evidence="13" id="KW-1185">Reference proteome</keyword>
<keyword evidence="4" id="KW-0963">Cytoplasm</keyword>
<evidence type="ECO:0000256" key="1">
    <source>
        <dbReference type="ARBA" id="ARBA00004253"/>
    </source>
</evidence>
<name>A0AAN8A9D4_9SACH</name>
<organism evidence="12 13">
    <name type="scientific">Arxiozyma heterogenica</name>
    <dbReference type="NCBI Taxonomy" id="278026"/>
    <lineage>
        <taxon>Eukaryota</taxon>
        <taxon>Fungi</taxon>
        <taxon>Dikarya</taxon>
        <taxon>Ascomycota</taxon>
        <taxon>Saccharomycotina</taxon>
        <taxon>Saccharomycetes</taxon>
        <taxon>Saccharomycetales</taxon>
        <taxon>Saccharomycetaceae</taxon>
        <taxon>Arxiozyma</taxon>
    </lineage>
</organism>
<dbReference type="InterPro" id="IPR019775">
    <property type="entry name" value="WD40_repeat_CS"/>
</dbReference>
<evidence type="ECO:0000256" key="7">
    <source>
        <dbReference type="ARBA" id="ARBA00022927"/>
    </source>
</evidence>
<dbReference type="SMART" id="SM00320">
    <property type="entry name" value="WD40"/>
    <property type="match status" value="6"/>
</dbReference>
<dbReference type="GO" id="GO:0005782">
    <property type="term" value="C:peroxisomal matrix"/>
    <property type="evidence" value="ECO:0007669"/>
    <property type="project" value="UniProtKB-SubCell"/>
</dbReference>
<dbReference type="Gene3D" id="2.130.10.10">
    <property type="entry name" value="YVTN repeat-like/Quinoprotein amine dehydrogenase"/>
    <property type="match status" value="1"/>
</dbReference>
<dbReference type="PANTHER" id="PTHR46027:SF1">
    <property type="entry name" value="PEROXISOMAL TARGETING SIGNAL 2 RECEPTOR"/>
    <property type="match status" value="1"/>
</dbReference>
<evidence type="ECO:0000313" key="13">
    <source>
        <dbReference type="Proteomes" id="UP001306508"/>
    </source>
</evidence>
<dbReference type="PRINTS" id="PR00320">
    <property type="entry name" value="GPROTEINBRPT"/>
</dbReference>
<keyword evidence="6" id="KW-0677">Repeat</keyword>
<gene>
    <name evidence="12" type="ORF">RI543_001471</name>
</gene>
<reference evidence="13" key="1">
    <citation type="submission" date="2023-07" db="EMBL/GenBank/DDBJ databases">
        <title>A draft genome of Kazachstania heterogenica Y-27499.</title>
        <authorList>
            <person name="Donic C."/>
            <person name="Kralova J.S."/>
            <person name="Fidel L."/>
            <person name="Ben-Dor S."/>
            <person name="Jung S."/>
        </authorList>
    </citation>
    <scope>NUCLEOTIDE SEQUENCE [LARGE SCALE GENOMIC DNA]</scope>
    <source>
        <strain evidence="13">Y27499</strain>
    </source>
</reference>
<evidence type="ECO:0000256" key="10">
    <source>
        <dbReference type="ARBA" id="ARBA00032565"/>
    </source>
</evidence>